<feature type="compositionally biased region" description="Low complexity" evidence="1">
    <location>
        <begin position="185"/>
        <end position="203"/>
    </location>
</feature>
<feature type="region of interest" description="Disordered" evidence="1">
    <location>
        <begin position="185"/>
        <end position="211"/>
    </location>
</feature>
<proteinExistence type="predicted"/>
<dbReference type="WBParaSite" id="MCU_012192-RA">
    <property type="protein sequence ID" value="MCU_012192-RA"/>
    <property type="gene ID" value="MCU_012192"/>
</dbReference>
<reference evidence="2" key="1">
    <citation type="submission" date="2019-11" db="UniProtKB">
        <authorList>
            <consortium name="WormBaseParasite"/>
        </authorList>
    </citation>
    <scope>IDENTIFICATION</scope>
</reference>
<organism evidence="2">
    <name type="scientific">Mesocestoides corti</name>
    <name type="common">Flatworm</name>
    <dbReference type="NCBI Taxonomy" id="53468"/>
    <lineage>
        <taxon>Eukaryota</taxon>
        <taxon>Metazoa</taxon>
        <taxon>Spiralia</taxon>
        <taxon>Lophotrochozoa</taxon>
        <taxon>Platyhelminthes</taxon>
        <taxon>Cestoda</taxon>
        <taxon>Eucestoda</taxon>
        <taxon>Cyclophyllidea</taxon>
        <taxon>Mesocestoididae</taxon>
        <taxon>Mesocestoides</taxon>
    </lineage>
</organism>
<dbReference type="AlphaFoldDB" id="A0A5K3FZM4"/>
<evidence type="ECO:0000256" key="1">
    <source>
        <dbReference type="SAM" id="MobiDB-lite"/>
    </source>
</evidence>
<sequence length="406" mass="44131">MQSLVSVPPSLEGHGNDPELAAAFAEAINDPEIDYLLQNPDNRPGSLSLAGGDGQLVPRKHSISSMALPAITAVTGLLDVRCVGCEGLLEVFPADLFCPGGGGPRSRPKPRLIDSPAEFSARCEDRPMEVSCCLKVDNNDKKWQSPWRSPSSNCWDSECSMKVSQARELWIQVFWKRVYPISGSGVSSTGGTLSGGSLKSGDGSCAGGNNSKSSEESDWVLAAVQFVRLQDLLDSKPRVRLPMLPQGYVHLQLTFTDPLMQAPRGLKRQRRISRHKGRNLPRFTESNLTVQQWVRTHFGRSSTPQTTSTTPVASTGSVGTTIEMNGAPARGHIANAEREGRYTKANSPICDNRSRNRLSTLPSTSQSATSSWIRRSFMGLSKSHAKKQVRAFFLTLACPPFLSSCT</sequence>
<feature type="compositionally biased region" description="Low complexity" evidence="1">
    <location>
        <begin position="301"/>
        <end position="321"/>
    </location>
</feature>
<accession>A0A5K3FZM4</accession>
<feature type="region of interest" description="Disordered" evidence="1">
    <location>
        <begin position="345"/>
        <end position="365"/>
    </location>
</feature>
<feature type="region of interest" description="Disordered" evidence="1">
    <location>
        <begin position="299"/>
        <end position="325"/>
    </location>
</feature>
<protein>
    <submittedName>
        <fullName evidence="2">Uncharacterized protein</fullName>
    </submittedName>
</protein>
<evidence type="ECO:0000313" key="2">
    <source>
        <dbReference type="WBParaSite" id="MCU_012192-RA"/>
    </source>
</evidence>
<name>A0A5K3FZM4_MESCO</name>